<dbReference type="InterPro" id="IPR029415">
    <property type="entry name" value="Lines_C"/>
</dbReference>
<dbReference type="InterPro" id="IPR024875">
    <property type="entry name" value="Protein_Lines"/>
</dbReference>
<dbReference type="KEGG" id="pmrn:116942117"/>
<evidence type="ECO:0000313" key="5">
    <source>
        <dbReference type="RefSeq" id="XP_032809598.1"/>
    </source>
</evidence>
<feature type="region of interest" description="Disordered" evidence="1">
    <location>
        <begin position="100"/>
        <end position="139"/>
    </location>
</feature>
<dbReference type="AlphaFoldDB" id="A0AAJ7T3N7"/>
<organism evidence="4 5">
    <name type="scientific">Petromyzon marinus</name>
    <name type="common">Sea lamprey</name>
    <dbReference type="NCBI Taxonomy" id="7757"/>
    <lineage>
        <taxon>Eukaryota</taxon>
        <taxon>Metazoa</taxon>
        <taxon>Chordata</taxon>
        <taxon>Craniata</taxon>
        <taxon>Vertebrata</taxon>
        <taxon>Cyclostomata</taxon>
        <taxon>Hyperoartia</taxon>
        <taxon>Petromyzontiformes</taxon>
        <taxon>Petromyzontidae</taxon>
        <taxon>Petromyzon</taxon>
    </lineage>
</organism>
<dbReference type="InterPro" id="IPR032794">
    <property type="entry name" value="LINES_N"/>
</dbReference>
<name>A0AAJ7T3N7_PETMA</name>
<accession>A0AAJ7T3N7</accession>
<feature type="domain" description="Protein Lines N-terminal" evidence="2">
    <location>
        <begin position="376"/>
        <end position="620"/>
    </location>
</feature>
<feature type="compositionally biased region" description="Basic and acidic residues" evidence="1">
    <location>
        <begin position="682"/>
        <end position="693"/>
    </location>
</feature>
<feature type="region of interest" description="Disordered" evidence="1">
    <location>
        <begin position="846"/>
        <end position="873"/>
    </location>
</feature>
<feature type="domain" description="Protein Lines C-terminal" evidence="3">
    <location>
        <begin position="807"/>
        <end position="841"/>
    </location>
</feature>
<feature type="compositionally biased region" description="Acidic residues" evidence="1">
    <location>
        <begin position="739"/>
        <end position="782"/>
    </location>
</feature>
<dbReference type="Pfam" id="PF14695">
    <property type="entry name" value="LINES_C"/>
    <property type="match status" value="1"/>
</dbReference>
<feature type="compositionally biased region" description="Low complexity" evidence="1">
    <location>
        <begin position="849"/>
        <end position="859"/>
    </location>
</feature>
<protein>
    <submittedName>
        <fullName evidence="5">Protein Lines homolog 1-like isoform X1</fullName>
    </submittedName>
</protein>
<gene>
    <name evidence="5" type="primary">LOC116942117</name>
</gene>
<evidence type="ECO:0000256" key="1">
    <source>
        <dbReference type="SAM" id="MobiDB-lite"/>
    </source>
</evidence>
<dbReference type="CTD" id="55180"/>
<dbReference type="Pfam" id="PF14694">
    <property type="entry name" value="LINES_N"/>
    <property type="match status" value="1"/>
</dbReference>
<keyword evidence="4" id="KW-1185">Reference proteome</keyword>
<evidence type="ECO:0000259" key="3">
    <source>
        <dbReference type="Pfam" id="PF14695"/>
    </source>
</evidence>
<dbReference type="PANTHER" id="PTHR16057:SF1">
    <property type="entry name" value="PROTEIN LINES HOMOLOG 1"/>
    <property type="match status" value="1"/>
</dbReference>
<evidence type="ECO:0000313" key="4">
    <source>
        <dbReference type="Proteomes" id="UP001318040"/>
    </source>
</evidence>
<feature type="region of interest" description="Disordered" evidence="1">
    <location>
        <begin position="628"/>
        <end position="782"/>
    </location>
</feature>
<reference evidence="5" key="1">
    <citation type="submission" date="2025-08" db="UniProtKB">
        <authorList>
            <consortium name="RefSeq"/>
        </authorList>
    </citation>
    <scope>IDENTIFICATION</scope>
    <source>
        <tissue evidence="5">Sperm</tissue>
    </source>
</reference>
<feature type="compositionally biased region" description="Basic and acidic residues" evidence="1">
    <location>
        <begin position="644"/>
        <end position="664"/>
    </location>
</feature>
<feature type="compositionally biased region" description="Basic and acidic residues" evidence="1">
    <location>
        <begin position="722"/>
        <end position="738"/>
    </location>
</feature>
<dbReference type="PANTHER" id="PTHR16057">
    <property type="entry name" value="WINS1, 2 PROTEIN"/>
    <property type="match status" value="1"/>
</dbReference>
<dbReference type="RefSeq" id="XP_032809598.1">
    <property type="nucleotide sequence ID" value="XM_032953707.1"/>
</dbReference>
<feature type="compositionally biased region" description="Basic and acidic residues" evidence="1">
    <location>
        <begin position="704"/>
        <end position="715"/>
    </location>
</feature>
<evidence type="ECO:0000259" key="2">
    <source>
        <dbReference type="Pfam" id="PF14694"/>
    </source>
</evidence>
<sequence>MAGFPASLRSLGPLCEAALGGLPLPGGPECGGPGGAARVLLLGLELGTPDNLGPLESGTGELWAPETGTPGSPGPFVIARVELALLAMSAVRGLCAGLHGSPRGPGDPDSNWDVRPQRHGVRCTDPGSPARVEDSPGPALQEGYRSVLRELLGTTGTLGSLLDALLCSPEGLLSHGAVQVATALCLLLERAEVPSFETGAWVSEWVSACMSRLTGALSRTQLAALGQAEAAWALSDLVSALAREEASSGRTSEGLAHVLRFLDPVWPTLMDEVFTHAPQIPSPPQPPLLLLALLELQDALVRSGSPGAAGRFPFSCDGARCLLSFLARPAAPYPAVRRLAGHLKRWLVRSARRRADTSCNAHPTGAHPTGAHQCADAEGVVCLAWTLVHAVHTGWLQSIHIHRAAYHLGGQASSSPPWEESAASQLHREEQLCMGSCHISSDRSSGVPSSYFDWPAIDLVTLRGVVLSVLVAAVVCAANLDSVGVRTCVEAAARFALGFLDGPVGPRTDSQLTSHRCLWLVTLFGDQDDDLVEAAMSLLLLRPHLDPDDDEDDGGGAAIPWSERVGVGATCAFVSIVRHACFSPVVLLDLLISSETRFLQLLVLVLRHVRATPHALAQACLTADLDGHTGPAGTASPPAGIHRGQGDQRKPPPPRGEERSPERRSQRRHQNSVCKQGAVAEELGKKKQHRLVDYESSEDDADGGGDRRDERERGTHWASGPESRHLCLRDENGARVNEDNDESDDESDDDHLSDSDVDDGDDSDNDDNESDAAEGVQDDDAVADLDEVDDDVSGSMVAPVPTLLSVLRCLSRLQLRVQRLCRRHLFPYDARPLLRLLSQAQASCAGLCSSSRPSSSPLPVNTSSPPTDSHRDL</sequence>
<proteinExistence type="predicted"/>
<dbReference type="Proteomes" id="UP001318040">
    <property type="component" value="Chromosome 13"/>
</dbReference>